<dbReference type="OrthoDB" id="7594790at2"/>
<protein>
    <submittedName>
        <fullName evidence="1">Uncharacterized protein</fullName>
    </submittedName>
</protein>
<keyword evidence="2" id="KW-1185">Reference proteome</keyword>
<organism evidence="1 2">
    <name type="scientific">Allosphingosinicella indica</name>
    <dbReference type="NCBI Taxonomy" id="941907"/>
    <lineage>
        <taxon>Bacteria</taxon>
        <taxon>Pseudomonadati</taxon>
        <taxon>Pseudomonadota</taxon>
        <taxon>Alphaproteobacteria</taxon>
        <taxon>Sphingomonadales</taxon>
        <taxon>Sphingomonadaceae</taxon>
        <taxon>Allosphingosinicella</taxon>
    </lineage>
</organism>
<evidence type="ECO:0000313" key="1">
    <source>
        <dbReference type="EMBL" id="SMF69461.1"/>
    </source>
</evidence>
<sequence length="164" mass="16994">MKVGLGLVAAALLLAGCEAKIGKDAENAKADASAEAGEGSFSVDVPGFQMKVAIPENIRNNTTFSDDGGLLYPGAAVKGVNIQARVDANKGVQINFSTSDGPEAVNAWYRDPARDKYAIVSDRSEGGSTVIEAAEKAGNDLYTIRLTPRPSGGTDGAIHIRDKG</sequence>
<gene>
    <name evidence="1" type="ORF">SAMN06295910_1731</name>
</gene>
<dbReference type="AlphaFoldDB" id="A0A1X7GHH8"/>
<accession>A0A1X7GHH8</accession>
<dbReference type="EMBL" id="LT840185">
    <property type="protein sequence ID" value="SMF69461.1"/>
    <property type="molecule type" value="Genomic_DNA"/>
</dbReference>
<evidence type="ECO:0000313" key="2">
    <source>
        <dbReference type="Proteomes" id="UP000192934"/>
    </source>
</evidence>
<reference evidence="2" key="1">
    <citation type="submission" date="2017-04" db="EMBL/GenBank/DDBJ databases">
        <authorList>
            <person name="Varghese N."/>
            <person name="Submissions S."/>
        </authorList>
    </citation>
    <scope>NUCLEOTIDE SEQUENCE [LARGE SCALE GENOMIC DNA]</scope>
    <source>
        <strain evidence="2">Dd16</strain>
    </source>
</reference>
<dbReference type="PROSITE" id="PS51257">
    <property type="entry name" value="PROKAR_LIPOPROTEIN"/>
    <property type="match status" value="1"/>
</dbReference>
<name>A0A1X7GHH8_9SPHN</name>
<dbReference type="RefSeq" id="WP_157123755.1">
    <property type="nucleotide sequence ID" value="NZ_LT840185.1"/>
</dbReference>
<proteinExistence type="predicted"/>
<dbReference type="Proteomes" id="UP000192934">
    <property type="component" value="Chromosome I"/>
</dbReference>
<dbReference type="STRING" id="941907.SAMN06295910_1731"/>